<proteinExistence type="predicted"/>
<dbReference type="InterPro" id="IPR008756">
    <property type="entry name" value="Peptidase_M56"/>
</dbReference>
<evidence type="ECO:0000259" key="3">
    <source>
        <dbReference type="Pfam" id="PF05569"/>
    </source>
</evidence>
<reference evidence="4" key="1">
    <citation type="submission" date="2021-04" db="EMBL/GenBank/DDBJ databases">
        <title>Sinoanaerobacter chloroacetimidivorans sp. nov., an obligate anaerobic bacterium isolated from anaerobic sludge.</title>
        <authorList>
            <person name="Bao Y."/>
        </authorList>
    </citation>
    <scope>NUCLEOTIDE SEQUENCE</scope>
    <source>
        <strain evidence="4">BAD-6</strain>
    </source>
</reference>
<keyword evidence="2" id="KW-0472">Membrane</keyword>
<dbReference type="RefSeq" id="WP_227020043.1">
    <property type="nucleotide sequence ID" value="NZ_JAGSND010000018.1"/>
</dbReference>
<keyword evidence="5" id="KW-1185">Reference proteome</keyword>
<feature type="transmembrane region" description="Helical" evidence="2">
    <location>
        <begin position="6"/>
        <end position="25"/>
    </location>
</feature>
<keyword evidence="2" id="KW-0812">Transmembrane</keyword>
<feature type="transmembrane region" description="Helical" evidence="2">
    <location>
        <begin position="144"/>
        <end position="164"/>
    </location>
</feature>
<dbReference type="Pfam" id="PF05569">
    <property type="entry name" value="Peptidase_M56"/>
    <property type="match status" value="1"/>
</dbReference>
<feature type="transmembrane region" description="Helical" evidence="2">
    <location>
        <begin position="37"/>
        <end position="57"/>
    </location>
</feature>
<feature type="region of interest" description="Disordered" evidence="1">
    <location>
        <begin position="95"/>
        <end position="126"/>
    </location>
</feature>
<reference evidence="4" key="2">
    <citation type="submission" date="2021-04" db="EMBL/GenBank/DDBJ databases">
        <authorList>
            <person name="Liu J."/>
        </authorList>
    </citation>
    <scope>NUCLEOTIDE SEQUENCE</scope>
    <source>
        <strain evidence="4">BAD-6</strain>
    </source>
</reference>
<sequence length="646" mass="74836">MERIFFIVAGISVSVSMIVIILMILSPAVNERYTAKWRYVIWLVLSVRLLLPVDFGITAPPLEMKFPDREIAYSINQVQNREPQVLYHTPGISQAGTEAEGPQSKNEDPLSANDNGTLSTGENVNQSMGKNVNRKITVSNIMSTIYLIGILSFLLWRLGMYWSFRHSAKRWYRKTADEQILHTFEELKKSMEIQKSIHILICRKISSPMIVGLRKPVLLLPHEEYEKADLEVIIRHELIHFRKNDLWFKMVLLCVNAVHWFNPVIYLMTKAANRDIEISCDEEALKDADDDMRKRYSERILELMQMDDYHGPLVSTNFHGGKEMMKMRIHHIFDKKKKKKGILSLSTVLILTLIFSACRFEIVQGIWKMPLLSRSTDAYEADESGNRKLQMEDFSITVPMDLDGDGKEERSFSLLVSEEGRNARLRYEEQHVRTNEKQVLKDAEPGVDYGLQIINLEGTDSVSLLVSVDYRGMPFGAGYWELYTWQNNYFQQIDLSPLENSTKIEIIDPQDIQNRNDTTLQNRTFTYLYDQEQYPKDYPVAAIGFQKFPDGEKEESEEYILAPLTSYDVEGYQTWGQEAINKTLTRITFLEGDDEELQHSFTVNPELGVLKTEEFVYVTLPDITATIISYYQYENGKWTKVECMVQ</sequence>
<accession>A0A8J7W3N2</accession>
<dbReference type="CDD" id="cd07341">
    <property type="entry name" value="M56_BlaR1_MecR1_like"/>
    <property type="match status" value="1"/>
</dbReference>
<comment type="caution">
    <text evidence="4">The sequence shown here is derived from an EMBL/GenBank/DDBJ whole genome shotgun (WGS) entry which is preliminary data.</text>
</comment>
<evidence type="ECO:0000313" key="5">
    <source>
        <dbReference type="Proteomes" id="UP000675664"/>
    </source>
</evidence>
<dbReference type="InterPro" id="IPR052173">
    <property type="entry name" value="Beta-lactam_resp_regulator"/>
</dbReference>
<dbReference type="PANTHER" id="PTHR34978:SF3">
    <property type="entry name" value="SLR0241 PROTEIN"/>
    <property type="match status" value="1"/>
</dbReference>
<evidence type="ECO:0000313" key="4">
    <source>
        <dbReference type="EMBL" id="MBR0599914.1"/>
    </source>
</evidence>
<dbReference type="Proteomes" id="UP000675664">
    <property type="component" value="Unassembled WGS sequence"/>
</dbReference>
<dbReference type="PANTHER" id="PTHR34978">
    <property type="entry name" value="POSSIBLE SENSOR-TRANSDUCER PROTEIN BLAR"/>
    <property type="match status" value="1"/>
</dbReference>
<organism evidence="4 5">
    <name type="scientific">Sinanaerobacter chloroacetimidivorans</name>
    <dbReference type="NCBI Taxonomy" id="2818044"/>
    <lineage>
        <taxon>Bacteria</taxon>
        <taxon>Bacillati</taxon>
        <taxon>Bacillota</taxon>
        <taxon>Clostridia</taxon>
        <taxon>Peptostreptococcales</taxon>
        <taxon>Anaerovoracaceae</taxon>
        <taxon>Sinanaerobacter</taxon>
    </lineage>
</organism>
<feature type="domain" description="Peptidase M56" evidence="3">
    <location>
        <begin position="8"/>
        <end position="332"/>
    </location>
</feature>
<evidence type="ECO:0000256" key="2">
    <source>
        <dbReference type="SAM" id="Phobius"/>
    </source>
</evidence>
<keyword evidence="2" id="KW-1133">Transmembrane helix</keyword>
<protein>
    <submittedName>
        <fullName evidence="4">M56 family metallopeptidase</fullName>
    </submittedName>
</protein>
<dbReference type="AlphaFoldDB" id="A0A8J7W3N2"/>
<feature type="compositionally biased region" description="Polar residues" evidence="1">
    <location>
        <begin position="112"/>
        <end position="126"/>
    </location>
</feature>
<dbReference type="EMBL" id="JAGSND010000018">
    <property type="protein sequence ID" value="MBR0599914.1"/>
    <property type="molecule type" value="Genomic_DNA"/>
</dbReference>
<name>A0A8J7W3N2_9FIRM</name>
<feature type="transmembrane region" description="Helical" evidence="2">
    <location>
        <begin position="342"/>
        <end position="367"/>
    </location>
</feature>
<gene>
    <name evidence="4" type="ORF">KCX82_18680</name>
</gene>
<evidence type="ECO:0000256" key="1">
    <source>
        <dbReference type="SAM" id="MobiDB-lite"/>
    </source>
</evidence>